<feature type="region of interest" description="Disordered" evidence="1">
    <location>
        <begin position="50"/>
        <end position="163"/>
    </location>
</feature>
<feature type="domain" description="DMAP1-binding" evidence="3">
    <location>
        <begin position="7"/>
        <end position="72"/>
    </location>
</feature>
<evidence type="ECO:0000259" key="5">
    <source>
        <dbReference type="Pfam" id="PF24919"/>
    </source>
</evidence>
<sequence>MPDLSIPENLPTYLQNQLNELVDDFTEENLTLKGYQNKRKQLLDNYARGKSNPLTPVKSQVHPQSVNHSRTQSCNSTIRTGHSTPHIGDDSSIASSINRSRNGDLDSMSPALHASQQHNRETQHAKTPQGRHHSLYRVTTVNSNSDYSSPSSRRKRSSIQLSLPSNEITGVPYNPMVPLLPRQEHPVAAESLPSIVRGRFDHYSSETAFISINEKGKETSISWDRLYLRAEKIAYVLSKEKLYKMDKIPLWYNRNEVIEFTIALLGCFIAGMVAVPVSFETYSVAEITEIIKLTNSKQILISNDCHNQLENLYSTVNHTKMKLTKNDFFSQINFIKTDDLGAYSKAKKTAPTFDIPNVSYIEFTRTPLGRLSGVVMKHKILSYQYKTLAGILNSRVLPHWKKNEINRSPHKKDTCPRYTILNSLDPTRSTGLILGVLFNIFSGNLLVSIDYRILQKLGGYENIINKFRADILLNDQLQLKQVVINYLDDPQSTFSKKQRINFGCIKCCLTSCTTIDTDVSDMVVNKWLKNLGCPDAPMCYSPMLTLLDFGGVFLSLRDQIGKLDNFQIHCSKLRLEDELFVNKENLRSNIIQPSVSAIVNSSNSFNEYLRVAAYGFPIPDATLCVVNPDDNTLVSDLTVGEIWVHSDSLTNEFYQMDRVNDFVFKAKLNYQKMYNFLLEQNNSSSALERLDTIMTICPSSLQFLRTKLIGFIHNGKIYVLSMVEDMFLQNQLIRLPNWSHTSDVSRAKISTEKPPPPTRNSTIGIRDKKRVVQTYYLHQITETLVRTVNTVSEVSAFELNHNKEEHFLAVVIESSMARPAATALISAGQNKNEVLEKRMNELTEQVYRILWIFHKIQPMCVVVVPQGSLPRRYCSLELANSTVEKKFLNGELPSTFVKFQMDNITLDFVPHSLYFNESIFSEHLSNLRSAALKETQSTTSLAKESQWQISGIDYRETSIDVGTGKRLTDFPNILDILEWRMKNNSNDSAFDDGGDNNASNNENNIHKRVSWSSFECIIASFLKKIIGSKSPLKRGDRVLIMSENSVEYVAIVMACFYCKFVVIPYPILREKYAEKDVEDFCNVVKAYGIKRIFTDAKTYNFFDGNVPVSKVLKKNKHVLPKITVFTKVKRKTGLSISIFKKYLKANYSSKPGTNSNAVPCIVWINREYDIKSNIHVTMTHSAFMNSCKMLKETLQLSPDRPLFSLCSYTTGIGFMMSCLLGIYVGCTTSLFSLSEVTLDPKEFLIGLQNLNVKDLFLRAETLCMLVEKANNLISLSRKNTTVSKKGNTTLLRPDLFRNVQNFMIPFSGRPNIYKIEGLIKKNTQVILSPVQINYVYENHFNPHITLRSYLGIPPVDLYLDPISLREGLIKTVDPSTVDTGGYLRVQDSGIVPVCTDVSIVNPETNMTCYNGEFGEIWCCSEGNAFNYSICAEGENSGKRILTKDPFINEQFNCKLKKDVDNGLSYLRTGDLGFIKSVSCPDAYGNVVDLNLLFVLGSINETVEILGLTHFVEDLERTVMNLISCFENCMISKAGGLLVCLVECRGDKQPKMANLTALIVSELLKNHGVILDLCAFVKHGTITNFDWNKNRATLMKDWFNQKLIIENQFGVNFGENISIYLLSEFEKQSQ</sequence>
<keyword evidence="7" id="KW-1185">Reference proteome</keyword>
<dbReference type="OrthoDB" id="69964at2759"/>
<evidence type="ECO:0000259" key="4">
    <source>
        <dbReference type="Pfam" id="PF23024"/>
    </source>
</evidence>
<feature type="compositionally biased region" description="Polar residues" evidence="1">
    <location>
        <begin position="52"/>
        <end position="83"/>
    </location>
</feature>
<dbReference type="Pfam" id="PF00501">
    <property type="entry name" value="AMP-binding"/>
    <property type="match status" value="1"/>
</dbReference>
<proteinExistence type="predicted"/>
<dbReference type="Proteomes" id="UP000509704">
    <property type="component" value="Chromosome 1"/>
</dbReference>
<dbReference type="GeneID" id="59234004"/>
<dbReference type="SUPFAM" id="SSF56801">
    <property type="entry name" value="Acetyl-CoA synthetase-like"/>
    <property type="match status" value="2"/>
</dbReference>
<evidence type="ECO:0000313" key="7">
    <source>
        <dbReference type="Proteomes" id="UP000509704"/>
    </source>
</evidence>
<dbReference type="InterPro" id="IPR056881">
    <property type="entry name" value="Mug62_dom"/>
</dbReference>
<organism evidence="6 7">
    <name type="scientific">Zygotorulaspora mrakii</name>
    <name type="common">Zygosaccharomyces mrakii</name>
    <dbReference type="NCBI Taxonomy" id="42260"/>
    <lineage>
        <taxon>Eukaryota</taxon>
        <taxon>Fungi</taxon>
        <taxon>Dikarya</taxon>
        <taxon>Ascomycota</taxon>
        <taxon>Saccharomycotina</taxon>
        <taxon>Saccharomycetes</taxon>
        <taxon>Saccharomycetales</taxon>
        <taxon>Saccharomycetaceae</taxon>
        <taxon>Zygotorulaspora</taxon>
    </lineage>
</organism>
<dbReference type="RefSeq" id="XP_037142096.1">
    <property type="nucleotide sequence ID" value="XM_037286201.1"/>
</dbReference>
<dbReference type="KEGG" id="zmk:HG535_0A03070"/>
<dbReference type="Pfam" id="PF06464">
    <property type="entry name" value="DMAP_binding"/>
    <property type="match status" value="1"/>
</dbReference>
<feature type="domain" description="Meiotically up-regulated gene 62 protein-like alpha-beta" evidence="5">
    <location>
        <begin position="769"/>
        <end position="907"/>
    </location>
</feature>
<reference evidence="6 7" key="1">
    <citation type="submission" date="2020-07" db="EMBL/GenBank/DDBJ databases">
        <title>The yeast mating-type switching endonuclease HO is a domesticated member of an unorthodox homing genetic element family.</title>
        <authorList>
            <person name="Coughlan A.Y."/>
            <person name="Lombardi L."/>
            <person name="Braun-Galleani S."/>
            <person name="Martos A.R."/>
            <person name="Galeote V."/>
            <person name="Bigey F."/>
            <person name="Dequin S."/>
            <person name="Byrne K.P."/>
            <person name="Wolfe K.H."/>
        </authorList>
    </citation>
    <scope>NUCLEOTIDE SEQUENCE [LARGE SCALE GENOMIC DNA]</scope>
    <source>
        <strain evidence="6 7">NRRL Y-6702</strain>
    </source>
</reference>
<gene>
    <name evidence="6" type="ORF">HG535_0A03070</name>
</gene>
<dbReference type="InterPro" id="IPR010506">
    <property type="entry name" value="DMAP1-bd"/>
</dbReference>
<dbReference type="InterPro" id="IPR000873">
    <property type="entry name" value="AMP-dep_synth/lig_dom"/>
</dbReference>
<protein>
    <recommendedName>
        <fullName evidence="8">DMAP1-binding domain-containing protein</fullName>
    </recommendedName>
</protein>
<dbReference type="PANTHER" id="PTHR22754">
    <property type="entry name" value="DISCO-INTERACTING PROTEIN 2 DIP2 -RELATED"/>
    <property type="match status" value="1"/>
</dbReference>
<evidence type="ECO:0000256" key="1">
    <source>
        <dbReference type="SAM" id="MobiDB-lite"/>
    </source>
</evidence>
<dbReference type="InterPro" id="IPR025110">
    <property type="entry name" value="AMP-bd_C"/>
</dbReference>
<accession>A0A7H9AVI2</accession>
<evidence type="ECO:0000259" key="2">
    <source>
        <dbReference type="Pfam" id="PF00501"/>
    </source>
</evidence>
<name>A0A7H9AVI2_ZYGMR</name>
<feature type="compositionally biased region" description="Low complexity" evidence="1">
    <location>
        <begin position="90"/>
        <end position="100"/>
    </location>
</feature>
<evidence type="ECO:0000313" key="6">
    <source>
        <dbReference type="EMBL" id="QLG70368.1"/>
    </source>
</evidence>
<feature type="domain" description="AMP-binding enzyme C-terminal" evidence="4">
    <location>
        <begin position="1499"/>
        <end position="1607"/>
    </location>
</feature>
<dbReference type="Pfam" id="PF24919">
    <property type="entry name" value="Mug62"/>
    <property type="match status" value="1"/>
</dbReference>
<evidence type="ECO:0008006" key="8">
    <source>
        <dbReference type="Google" id="ProtNLM"/>
    </source>
</evidence>
<dbReference type="Gene3D" id="3.40.50.12780">
    <property type="entry name" value="N-terminal domain of ligase-like"/>
    <property type="match status" value="4"/>
</dbReference>
<dbReference type="InterPro" id="IPR042099">
    <property type="entry name" value="ANL_N_sf"/>
</dbReference>
<dbReference type="PANTHER" id="PTHR22754:SF32">
    <property type="entry name" value="DISCO-INTERACTING PROTEIN 2"/>
    <property type="match status" value="1"/>
</dbReference>
<dbReference type="EMBL" id="CP058604">
    <property type="protein sequence ID" value="QLG70368.1"/>
    <property type="molecule type" value="Genomic_DNA"/>
</dbReference>
<dbReference type="Pfam" id="PF23024">
    <property type="entry name" value="AMP-dom_DIP2-like"/>
    <property type="match status" value="1"/>
</dbReference>
<feature type="domain" description="AMP-dependent synthetase/ligase" evidence="2">
    <location>
        <begin position="203"/>
        <end position="389"/>
    </location>
</feature>
<evidence type="ECO:0000259" key="3">
    <source>
        <dbReference type="Pfam" id="PF06464"/>
    </source>
</evidence>
<dbReference type="GO" id="GO:0005829">
    <property type="term" value="C:cytosol"/>
    <property type="evidence" value="ECO:0007669"/>
    <property type="project" value="TreeGrafter"/>
</dbReference>